<evidence type="ECO:0000256" key="1">
    <source>
        <dbReference type="ARBA" id="ARBA00023002"/>
    </source>
</evidence>
<dbReference type="Proteomes" id="UP001582793">
    <property type="component" value="Unassembled WGS sequence"/>
</dbReference>
<dbReference type="EC" id="1.-.-.-" evidence="4"/>
<dbReference type="RefSeq" id="WP_375733541.1">
    <property type="nucleotide sequence ID" value="NZ_JBCGDC010000013.1"/>
</dbReference>
<keyword evidence="5" id="KW-1185">Reference proteome</keyword>
<keyword evidence="2" id="KW-0503">Monooxygenase</keyword>
<protein>
    <submittedName>
        <fullName evidence="4">LLM class flavin-dependent oxidoreductase</fullName>
        <ecNumber evidence="4">1.-.-.-</ecNumber>
    </submittedName>
</protein>
<dbReference type="Pfam" id="PF00296">
    <property type="entry name" value="Bac_luciferase"/>
    <property type="match status" value="1"/>
</dbReference>
<evidence type="ECO:0000256" key="2">
    <source>
        <dbReference type="ARBA" id="ARBA00023033"/>
    </source>
</evidence>
<dbReference type="InterPro" id="IPR011251">
    <property type="entry name" value="Luciferase-like_dom"/>
</dbReference>
<gene>
    <name evidence="4" type="ORF">AAFH96_07005</name>
</gene>
<dbReference type="InterPro" id="IPR050766">
    <property type="entry name" value="Bact_Lucif_Oxidored"/>
</dbReference>
<dbReference type="PANTHER" id="PTHR30137">
    <property type="entry name" value="LUCIFERASE-LIKE MONOOXYGENASE"/>
    <property type="match status" value="1"/>
</dbReference>
<comment type="caution">
    <text evidence="4">The sequence shown here is derived from an EMBL/GenBank/DDBJ whole genome shotgun (WGS) entry which is preliminary data.</text>
</comment>
<name>A0ABV5CLH7_9ACTN</name>
<evidence type="ECO:0000259" key="3">
    <source>
        <dbReference type="Pfam" id="PF00296"/>
    </source>
</evidence>
<proteinExistence type="predicted"/>
<dbReference type="Gene3D" id="3.20.20.30">
    <property type="entry name" value="Luciferase-like domain"/>
    <property type="match status" value="1"/>
</dbReference>
<reference evidence="4 5" key="1">
    <citation type="submission" date="2024-04" db="EMBL/GenBank/DDBJ databases">
        <title>Polymorphospora sp. isolated from Baiyangdian Lake in Xiong'an New Area.</title>
        <authorList>
            <person name="Zhang X."/>
            <person name="Liu J."/>
        </authorList>
    </citation>
    <scope>NUCLEOTIDE SEQUENCE [LARGE SCALE GENOMIC DNA]</scope>
    <source>
        <strain evidence="4 5">2-325</strain>
    </source>
</reference>
<feature type="domain" description="Luciferase-like" evidence="3">
    <location>
        <begin position="14"/>
        <end position="314"/>
    </location>
</feature>
<dbReference type="SUPFAM" id="SSF51679">
    <property type="entry name" value="Bacterial luciferase-like"/>
    <property type="match status" value="1"/>
</dbReference>
<keyword evidence="1 4" id="KW-0560">Oxidoreductase</keyword>
<dbReference type="InterPro" id="IPR036661">
    <property type="entry name" value="Luciferase-like_sf"/>
</dbReference>
<sequence length="343" mass="36068">MTADLWREARRAVDLHVFLLAGQQSGTSHSETLAAAIEYALAAEEAGFAGVWMAEHHFIRYGVCPSAVAFAAHLLGRTSRVTVGTAAAILSTRHPVALAEEAVLLDEMSGGRFALGVARGGPWVDLEVFGTGLGRYTDGFAESLDLLLAWTSGREAVGADGPLFRFRPVDVVPRPRRQVPVRVAATGAATVDLAARRGLPLLLGMHATDAEKASMLARYAQVAASCGHDPATVEHASVHLAHIGDDDDSAGEVVRRCLPGLLAGTRGYVRIDGSAPARRDLAAYTEHLIGVGAVGSPATCRRRLASSVAATGARHLLLMVEAAGEPRRVTANLRRLAATLLAD</sequence>
<accession>A0ABV5CLH7</accession>
<evidence type="ECO:0000313" key="5">
    <source>
        <dbReference type="Proteomes" id="UP001582793"/>
    </source>
</evidence>
<dbReference type="PANTHER" id="PTHR30137:SF8">
    <property type="entry name" value="BLR5498 PROTEIN"/>
    <property type="match status" value="1"/>
</dbReference>
<dbReference type="GO" id="GO:0016491">
    <property type="term" value="F:oxidoreductase activity"/>
    <property type="evidence" value="ECO:0007669"/>
    <property type="project" value="UniProtKB-KW"/>
</dbReference>
<evidence type="ECO:0000313" key="4">
    <source>
        <dbReference type="EMBL" id="MFB6392857.1"/>
    </source>
</evidence>
<organism evidence="4 5">
    <name type="scientific">Polymorphospora lycopeni</name>
    <dbReference type="NCBI Taxonomy" id="3140240"/>
    <lineage>
        <taxon>Bacteria</taxon>
        <taxon>Bacillati</taxon>
        <taxon>Actinomycetota</taxon>
        <taxon>Actinomycetes</taxon>
        <taxon>Micromonosporales</taxon>
        <taxon>Micromonosporaceae</taxon>
        <taxon>Polymorphospora</taxon>
    </lineage>
</organism>
<dbReference type="EMBL" id="JBCGDC010000013">
    <property type="protein sequence ID" value="MFB6392857.1"/>
    <property type="molecule type" value="Genomic_DNA"/>
</dbReference>